<dbReference type="AlphaFoldDB" id="A0A1W6NYJ3"/>
<proteinExistence type="predicted"/>
<dbReference type="SUPFAM" id="SSF51294">
    <property type="entry name" value="Hedgehog/intein (Hint) domain"/>
    <property type="match status" value="1"/>
</dbReference>
<dbReference type="InterPro" id="IPR036844">
    <property type="entry name" value="Hint_dom_sf"/>
</dbReference>
<dbReference type="Proteomes" id="UP000242447">
    <property type="component" value="Chromosome"/>
</dbReference>
<dbReference type="EMBL" id="CP019937">
    <property type="protein sequence ID" value="ARO14326.1"/>
    <property type="molecule type" value="Genomic_DNA"/>
</dbReference>
<evidence type="ECO:0000313" key="2">
    <source>
        <dbReference type="EMBL" id="ARO14326.1"/>
    </source>
</evidence>
<organism evidence="2 3">
    <name type="scientific">Ketogulonicigenium robustum</name>
    <dbReference type="NCBI Taxonomy" id="92947"/>
    <lineage>
        <taxon>Bacteria</taxon>
        <taxon>Pseudomonadati</taxon>
        <taxon>Pseudomonadota</taxon>
        <taxon>Alphaproteobacteria</taxon>
        <taxon>Rhodobacterales</taxon>
        <taxon>Roseobacteraceae</taxon>
        <taxon>Ketogulonicigenium</taxon>
    </lineage>
</organism>
<gene>
    <name evidence="2" type="ORF">BVG79_00976</name>
</gene>
<dbReference type="Pfam" id="PF13403">
    <property type="entry name" value="Hint_2"/>
    <property type="match status" value="1"/>
</dbReference>
<evidence type="ECO:0000313" key="3">
    <source>
        <dbReference type="Proteomes" id="UP000242447"/>
    </source>
</evidence>
<accession>A0A1W6NYJ3</accession>
<dbReference type="KEGG" id="kro:BVG79_00976"/>
<feature type="domain" description="Hedgehog/Intein (Hint)" evidence="1">
    <location>
        <begin position="119"/>
        <end position="265"/>
    </location>
</feature>
<name>A0A1W6NYJ3_9RHOB</name>
<sequence length="328" mass="34640">MVIDDADGLFASGDPSTTLVEDLILPQPGSDETILVSAGSSLDLAVYFPGVDAEGNPFDLYIVLLPYESSTGTGVTYVFFSTNHTIEPGSVMYRDMAGTVVANQGTPVGTVTADLRQAICFGADAMILTADGYRAAGGLSVGDLVMTQDRGLQPIRWIDKKTLSTHALARALKLRPVHITAGSLGDGLPRTDLTVSQQHRVMVSSRIAARMGGAAEVLVAAKHLVGLPGVSIRDDLAPVTYVHFALDDHGIVFANGIASESLYLGPQALTMMGQSARDELFAIFPALTEMSHFVQPARPFISGGKARSLVARHVANGKSFGVTNRVEI</sequence>
<evidence type="ECO:0000259" key="1">
    <source>
        <dbReference type="Pfam" id="PF13403"/>
    </source>
</evidence>
<dbReference type="STRING" id="92947.BVG79_00976"/>
<reference evidence="2 3" key="1">
    <citation type="submission" date="2017-02" db="EMBL/GenBank/DDBJ databases">
        <title>Ketogulonicigenium robustum SPU B003 Genome sequencing and assembly.</title>
        <authorList>
            <person name="Li Y."/>
            <person name="Liu L."/>
            <person name="Wang C."/>
            <person name="Zhang M."/>
            <person name="Zhang T."/>
            <person name="Zhang Y."/>
        </authorList>
    </citation>
    <scope>NUCLEOTIDE SEQUENCE [LARGE SCALE GENOMIC DNA]</scope>
    <source>
        <strain evidence="2 3">SPU_B003</strain>
    </source>
</reference>
<keyword evidence="3" id="KW-1185">Reference proteome</keyword>
<dbReference type="InterPro" id="IPR028992">
    <property type="entry name" value="Hedgehog/Intein_dom"/>
</dbReference>
<protein>
    <submittedName>
        <fullName evidence="2">Hemolysin-type calcium-binding region</fullName>
    </submittedName>
</protein>